<reference evidence="7" key="1">
    <citation type="submission" date="2020-05" db="EMBL/GenBank/DDBJ databases">
        <authorList>
            <person name="Chiriac C."/>
            <person name="Salcher M."/>
            <person name="Ghai R."/>
            <person name="Kavagutti S V."/>
        </authorList>
    </citation>
    <scope>NUCLEOTIDE SEQUENCE</scope>
</reference>
<evidence type="ECO:0000256" key="3">
    <source>
        <dbReference type="ARBA" id="ARBA00022679"/>
    </source>
</evidence>
<dbReference type="InterPro" id="IPR010970">
    <property type="entry name" value="Cys_dSase_SufS"/>
</dbReference>
<evidence type="ECO:0000259" key="6">
    <source>
        <dbReference type="Pfam" id="PF00266"/>
    </source>
</evidence>
<dbReference type="AlphaFoldDB" id="A0A6J7EB43"/>
<evidence type="ECO:0000256" key="5">
    <source>
        <dbReference type="ARBA" id="ARBA00050776"/>
    </source>
</evidence>
<dbReference type="SUPFAM" id="SSF53383">
    <property type="entry name" value="PLP-dependent transferases"/>
    <property type="match status" value="1"/>
</dbReference>
<dbReference type="InterPro" id="IPR015421">
    <property type="entry name" value="PyrdxlP-dep_Trfase_major"/>
</dbReference>
<dbReference type="EMBL" id="CAFBLS010000152">
    <property type="protein sequence ID" value="CAB4880156.1"/>
    <property type="molecule type" value="Genomic_DNA"/>
</dbReference>
<dbReference type="GO" id="GO:0030170">
    <property type="term" value="F:pyridoxal phosphate binding"/>
    <property type="evidence" value="ECO:0007669"/>
    <property type="project" value="InterPro"/>
</dbReference>
<accession>A0A6J7EB43</accession>
<dbReference type="Gene3D" id="3.90.1150.10">
    <property type="entry name" value="Aspartate Aminotransferase, domain 1"/>
    <property type="match status" value="1"/>
</dbReference>
<keyword evidence="4" id="KW-0663">Pyridoxal phosphate</keyword>
<feature type="domain" description="Aminotransferase class V" evidence="6">
    <location>
        <begin position="31"/>
        <end position="417"/>
    </location>
</feature>
<gene>
    <name evidence="7" type="ORF">UFOPK3402_01233</name>
</gene>
<dbReference type="EC" id="2.8.1.7" evidence="2"/>
<dbReference type="PANTHER" id="PTHR43586:SF8">
    <property type="entry name" value="CYSTEINE DESULFURASE 1, CHLOROPLASTIC"/>
    <property type="match status" value="1"/>
</dbReference>
<evidence type="ECO:0000256" key="4">
    <source>
        <dbReference type="ARBA" id="ARBA00022898"/>
    </source>
</evidence>
<dbReference type="GO" id="GO:0031071">
    <property type="term" value="F:cysteine desulfurase activity"/>
    <property type="evidence" value="ECO:0007669"/>
    <property type="project" value="UniProtKB-EC"/>
</dbReference>
<evidence type="ECO:0000256" key="1">
    <source>
        <dbReference type="ARBA" id="ARBA00001933"/>
    </source>
</evidence>
<dbReference type="PANTHER" id="PTHR43586">
    <property type="entry name" value="CYSTEINE DESULFURASE"/>
    <property type="match status" value="1"/>
</dbReference>
<comment type="cofactor">
    <cofactor evidence="1">
        <name>pyridoxal 5'-phosphate</name>
        <dbReference type="ChEBI" id="CHEBI:597326"/>
    </cofactor>
</comment>
<dbReference type="InterPro" id="IPR015424">
    <property type="entry name" value="PyrdxlP-dep_Trfase"/>
</dbReference>
<dbReference type="Gene3D" id="3.40.640.10">
    <property type="entry name" value="Type I PLP-dependent aspartate aminotransferase-like (Major domain)"/>
    <property type="match status" value="1"/>
</dbReference>
<comment type="catalytic activity">
    <reaction evidence="5">
        <text>(sulfur carrier)-H + L-cysteine = (sulfur carrier)-SH + L-alanine</text>
        <dbReference type="Rhea" id="RHEA:43892"/>
        <dbReference type="Rhea" id="RHEA-COMP:14737"/>
        <dbReference type="Rhea" id="RHEA-COMP:14739"/>
        <dbReference type="ChEBI" id="CHEBI:29917"/>
        <dbReference type="ChEBI" id="CHEBI:35235"/>
        <dbReference type="ChEBI" id="CHEBI:57972"/>
        <dbReference type="ChEBI" id="CHEBI:64428"/>
        <dbReference type="EC" id="2.8.1.7"/>
    </reaction>
</comment>
<protein>
    <recommendedName>
        <fullName evidence="2">cysteine desulfurase</fullName>
        <ecNumber evidence="2">2.8.1.7</ecNumber>
    </recommendedName>
</protein>
<dbReference type="GO" id="GO:0006534">
    <property type="term" value="P:cysteine metabolic process"/>
    <property type="evidence" value="ECO:0007669"/>
    <property type="project" value="InterPro"/>
</dbReference>
<organism evidence="7">
    <name type="scientific">freshwater metagenome</name>
    <dbReference type="NCBI Taxonomy" id="449393"/>
    <lineage>
        <taxon>unclassified sequences</taxon>
        <taxon>metagenomes</taxon>
        <taxon>ecological metagenomes</taxon>
    </lineage>
</organism>
<dbReference type="Pfam" id="PF00266">
    <property type="entry name" value="Aminotran_5"/>
    <property type="match status" value="1"/>
</dbReference>
<dbReference type="NCBIfam" id="TIGR01979">
    <property type="entry name" value="sufS"/>
    <property type="match status" value="1"/>
</dbReference>
<proteinExistence type="predicted"/>
<dbReference type="InterPro" id="IPR000192">
    <property type="entry name" value="Aminotrans_V_dom"/>
</dbReference>
<dbReference type="CDD" id="cd06453">
    <property type="entry name" value="SufS_like"/>
    <property type="match status" value="1"/>
</dbReference>
<evidence type="ECO:0000256" key="2">
    <source>
        <dbReference type="ARBA" id="ARBA00012239"/>
    </source>
</evidence>
<keyword evidence="3" id="KW-0808">Transferase</keyword>
<sequence length="433" mass="46037">MGAPSMSIDVARIKKDFPILGRTVRGGRELVYLDSGATSQKPYQVLDAERSFYETSNASVHRGAHALAEEATIHYEDARELIAAFIGAAPSNIVFTKNATEALNLCAYAFSNATALARQGAPGRAIDPRFVLSPGDSIVISEMEHHANLVPWQELCAKTGASLRWFSVDDDGRLDLSNIDALIDETTKVVSVVHQSNILGTINPVREIMARAHAVGAVGIVDGCQSVPHMPVDIADIGADLFMWSGHKMLGPTGIGCLYGTTEILDAMPPFLTGGSMIEMVHLEASTFAPVPQKFEAGTPMVAQAVGLAAAVRYLTDLGMPNVAEHELALADYTIKALTSIPGVRIIGPGSAVDRGSAISFVVDGLHPHDVGQVLDNEGVAVRVGHHCAWPTCRRFGVPATTRISPYIYNDESDIDKAAAGIVAAQEFFGVAK</sequence>
<dbReference type="InterPro" id="IPR015422">
    <property type="entry name" value="PyrdxlP-dep_Trfase_small"/>
</dbReference>
<evidence type="ECO:0000313" key="7">
    <source>
        <dbReference type="EMBL" id="CAB4880156.1"/>
    </source>
</evidence>
<name>A0A6J7EB43_9ZZZZ</name>